<sequence length="271" mass="29804">MRHLLLRTWETTAGTVSADAFSVAELERLRLAAVDSDRIERPRFCAQDAALLADGLHYETRIAERGELATRESHPHDFFNALVWLRHPRLKRALNARQVADIARVGPKQRTRGQCALTHFDEAGAIVWLAGTDLLPAWDAHDWSTLFGAQRAGWGRSIAVTVFGHALVEHVWNGHDLPVAKALAVRVDARAFAALDVEAGSMVARWPDAEARVAAAIAAGELLADPQELRPLPLAGIPGWHVDGAQPAFLREAPCFRPLRPGRRYPAPYAP</sequence>
<organism evidence="1 2">
    <name type="scientific">Dokdonella ginsengisoli</name>
    <dbReference type="NCBI Taxonomy" id="363846"/>
    <lineage>
        <taxon>Bacteria</taxon>
        <taxon>Pseudomonadati</taxon>
        <taxon>Pseudomonadota</taxon>
        <taxon>Gammaproteobacteria</taxon>
        <taxon>Lysobacterales</taxon>
        <taxon>Rhodanobacteraceae</taxon>
        <taxon>Dokdonella</taxon>
    </lineage>
</organism>
<gene>
    <name evidence="1" type="ORF">ACFO6Q_12875</name>
</gene>
<dbReference type="Proteomes" id="UP001595886">
    <property type="component" value="Unassembled WGS sequence"/>
</dbReference>
<proteinExistence type="predicted"/>
<dbReference type="RefSeq" id="WP_380021508.1">
    <property type="nucleotide sequence ID" value="NZ_JBHSHD010000010.1"/>
</dbReference>
<accession>A0ABV9QV33</accession>
<name>A0ABV9QV33_9GAMM</name>
<comment type="caution">
    <text evidence="1">The sequence shown here is derived from an EMBL/GenBank/DDBJ whole genome shotgun (WGS) entry which is preliminary data.</text>
</comment>
<reference evidence="2" key="1">
    <citation type="journal article" date="2019" name="Int. J. Syst. Evol. Microbiol.">
        <title>The Global Catalogue of Microorganisms (GCM) 10K type strain sequencing project: providing services to taxonomists for standard genome sequencing and annotation.</title>
        <authorList>
            <consortium name="The Broad Institute Genomics Platform"/>
            <consortium name="The Broad Institute Genome Sequencing Center for Infectious Disease"/>
            <person name="Wu L."/>
            <person name="Ma J."/>
        </authorList>
    </citation>
    <scope>NUCLEOTIDE SEQUENCE [LARGE SCALE GENOMIC DNA]</scope>
    <source>
        <strain evidence="2">CCUG 30340</strain>
    </source>
</reference>
<dbReference type="InterPro" id="IPR021390">
    <property type="entry name" value="DUF3025"/>
</dbReference>
<dbReference type="Pfam" id="PF11227">
    <property type="entry name" value="DUF3025"/>
    <property type="match status" value="1"/>
</dbReference>
<dbReference type="EMBL" id="JBHSHD010000010">
    <property type="protein sequence ID" value="MFC4821223.1"/>
    <property type="molecule type" value="Genomic_DNA"/>
</dbReference>
<evidence type="ECO:0000313" key="2">
    <source>
        <dbReference type="Proteomes" id="UP001595886"/>
    </source>
</evidence>
<keyword evidence="2" id="KW-1185">Reference proteome</keyword>
<evidence type="ECO:0000313" key="1">
    <source>
        <dbReference type="EMBL" id="MFC4821223.1"/>
    </source>
</evidence>
<protein>
    <submittedName>
        <fullName evidence="1">DUF3025 domain-containing protein</fullName>
    </submittedName>
</protein>